<feature type="signal peptide" evidence="1">
    <location>
        <begin position="1"/>
        <end position="28"/>
    </location>
</feature>
<dbReference type="KEGG" id="mph:MLP_25870"/>
<dbReference type="eggNOG" id="COG2374">
    <property type="taxonomic scope" value="Bacteria"/>
</dbReference>
<dbReference type="EMBL" id="AP012204">
    <property type="protein sequence ID" value="BAK35601.1"/>
    <property type="molecule type" value="Genomic_DNA"/>
</dbReference>
<evidence type="ECO:0000313" key="3">
    <source>
        <dbReference type="EMBL" id="BAK35601.1"/>
    </source>
</evidence>
<protein>
    <recommendedName>
        <fullName evidence="2">Endonuclease/exonuclease/phosphatase domain-containing protein</fullName>
    </recommendedName>
</protein>
<evidence type="ECO:0000256" key="1">
    <source>
        <dbReference type="SAM" id="SignalP"/>
    </source>
</evidence>
<proteinExistence type="predicted"/>
<dbReference type="RefSeq" id="WP_013863470.1">
    <property type="nucleotide sequence ID" value="NC_015635.1"/>
</dbReference>
<keyword evidence="1" id="KW-0732">Signal</keyword>
<keyword evidence="4" id="KW-1185">Reference proteome</keyword>
<organism evidence="3 4">
    <name type="scientific">Microlunatus phosphovorus (strain ATCC 700054 / DSM 10555 / JCM 9379 / NBRC 101784 / NCIMB 13414 / VKM Ac-1990 / NM-1)</name>
    <dbReference type="NCBI Taxonomy" id="1032480"/>
    <lineage>
        <taxon>Bacteria</taxon>
        <taxon>Bacillati</taxon>
        <taxon>Actinomycetota</taxon>
        <taxon>Actinomycetes</taxon>
        <taxon>Propionibacteriales</taxon>
        <taxon>Propionibacteriaceae</taxon>
        <taxon>Microlunatus</taxon>
    </lineage>
</organism>
<dbReference type="Proteomes" id="UP000007947">
    <property type="component" value="Chromosome"/>
</dbReference>
<dbReference type="HOGENOM" id="CLU_586374_0_0_11"/>
<reference evidence="3 4" key="1">
    <citation type="submission" date="2011-05" db="EMBL/GenBank/DDBJ databases">
        <title>Whole genome sequence of Microlunatus phosphovorus NM-1.</title>
        <authorList>
            <person name="Hosoyama A."/>
            <person name="Sasaki K."/>
            <person name="Harada T."/>
            <person name="Igarashi R."/>
            <person name="Kawakoshi A."/>
            <person name="Sasagawa M."/>
            <person name="Fukada J."/>
            <person name="Nakamura S."/>
            <person name="Katano Y."/>
            <person name="Hanada S."/>
            <person name="Kamagata Y."/>
            <person name="Nakamura N."/>
            <person name="Yamazaki S."/>
            <person name="Fujita N."/>
        </authorList>
    </citation>
    <scope>NUCLEOTIDE SEQUENCE [LARGE SCALE GENOMIC DNA]</scope>
    <source>
        <strain evidence="4">ATCC 700054 / DSM 10555 / JCM 9379 / NBRC 101784 / NCIMB 13414 / VKM Ac-1990 / NM-1</strain>
    </source>
</reference>
<dbReference type="STRING" id="1032480.MLP_25870"/>
<dbReference type="OrthoDB" id="9793162at2"/>
<dbReference type="InterPro" id="IPR036691">
    <property type="entry name" value="Endo/exonu/phosph_ase_sf"/>
</dbReference>
<dbReference type="SUPFAM" id="SSF56219">
    <property type="entry name" value="DNase I-like"/>
    <property type="match status" value="1"/>
</dbReference>
<dbReference type="Pfam" id="PF03372">
    <property type="entry name" value="Exo_endo_phos"/>
    <property type="match status" value="1"/>
</dbReference>
<gene>
    <name evidence="3" type="ordered locus">MLP_25870</name>
</gene>
<evidence type="ECO:0000313" key="4">
    <source>
        <dbReference type="Proteomes" id="UP000007947"/>
    </source>
</evidence>
<sequence>MRCRRLIALSIGPLFAIGLLSTPPPASAANRTPSAITSLTARPGSTPGTVVFRWKSAGKNTDYFLLETGLTSFSKSPKSKLPTSGRQARTFKLSAKVRSWTMSRGQASRAGAPLGSANHLYYRLFAVNRVGKKNVVKAYPHLQAVLPQAVGTSRKKGTKIRVATYNVRTVKATKDKRNWLHRVDDVAKEILSSKAGVVLLQEVSPGRADGKGGSTAKVGRQTTTLLAHLAKRGGKKHDYRMARTTLYVKTGLPRGTQGGRVLYDNKRYKLVSSCPEKTGKKTYNASCSFKLPMLSTDGENKRRRGGYALLKSRATGKKFWAVSAHFDERHSSNKTAAARYNALRGQQARAVLRLVTKVNKKKYPVVFGADTNTWQNDKAGYAGHAAMIAGGFYDTAAARIRVNPAYTTSNRFDRTLKPNSHGVGSHLDVVMVKGGKGGADRWVNKLKNPDSRRPSDHNLVYADIKL</sequence>
<dbReference type="InterPro" id="IPR005135">
    <property type="entry name" value="Endo/exonuclease/phosphatase"/>
</dbReference>
<name>F5XGW9_MICPN</name>
<dbReference type="GO" id="GO:0003824">
    <property type="term" value="F:catalytic activity"/>
    <property type="evidence" value="ECO:0007669"/>
    <property type="project" value="InterPro"/>
</dbReference>
<evidence type="ECO:0000259" key="2">
    <source>
        <dbReference type="Pfam" id="PF03372"/>
    </source>
</evidence>
<accession>F5XGW9</accession>
<dbReference type="AlphaFoldDB" id="F5XGW9"/>
<dbReference type="Gene3D" id="3.60.10.10">
    <property type="entry name" value="Endonuclease/exonuclease/phosphatase"/>
    <property type="match status" value="1"/>
</dbReference>
<feature type="chain" id="PRO_5003328800" description="Endonuclease/exonuclease/phosphatase domain-containing protein" evidence="1">
    <location>
        <begin position="29"/>
        <end position="466"/>
    </location>
</feature>
<feature type="domain" description="Endonuclease/exonuclease/phosphatase" evidence="2">
    <location>
        <begin position="163"/>
        <end position="457"/>
    </location>
</feature>